<sequence length="113" mass="12959">MHPFGDLNTVARELSLVRGRLEKEVNRAESTSFRPQPSRKYPYPFTSYHSDDLHRRFLPSSATIIAGLNYTSRAEIDRRIPGAGRETPPATAIFRYAIYRSIYGMPARSLRSR</sequence>
<proteinExistence type="predicted"/>
<reference evidence="1 2" key="1">
    <citation type="submission" date="2023-03" db="EMBL/GenBank/DDBJ databases">
        <title>High recombination rates correlate with genetic variation in Cardiocondyla obscurior ants.</title>
        <authorList>
            <person name="Errbii M."/>
        </authorList>
    </citation>
    <scope>NUCLEOTIDE SEQUENCE [LARGE SCALE GENOMIC DNA]</scope>
    <source>
        <strain evidence="1">Alpha-2009</strain>
        <tissue evidence="1">Whole body</tissue>
    </source>
</reference>
<name>A0AAW2G784_9HYME</name>
<organism evidence="1 2">
    <name type="scientific">Cardiocondyla obscurior</name>
    <dbReference type="NCBI Taxonomy" id="286306"/>
    <lineage>
        <taxon>Eukaryota</taxon>
        <taxon>Metazoa</taxon>
        <taxon>Ecdysozoa</taxon>
        <taxon>Arthropoda</taxon>
        <taxon>Hexapoda</taxon>
        <taxon>Insecta</taxon>
        <taxon>Pterygota</taxon>
        <taxon>Neoptera</taxon>
        <taxon>Endopterygota</taxon>
        <taxon>Hymenoptera</taxon>
        <taxon>Apocrita</taxon>
        <taxon>Aculeata</taxon>
        <taxon>Formicoidea</taxon>
        <taxon>Formicidae</taxon>
        <taxon>Myrmicinae</taxon>
        <taxon>Cardiocondyla</taxon>
    </lineage>
</organism>
<gene>
    <name evidence="1" type="ORF">PUN28_005762</name>
</gene>
<evidence type="ECO:0000313" key="1">
    <source>
        <dbReference type="EMBL" id="KAL0123470.1"/>
    </source>
</evidence>
<accession>A0AAW2G784</accession>
<protein>
    <submittedName>
        <fullName evidence="1">Uncharacterized protein</fullName>
    </submittedName>
</protein>
<keyword evidence="2" id="KW-1185">Reference proteome</keyword>
<dbReference type="EMBL" id="JADYXP020000005">
    <property type="protein sequence ID" value="KAL0123470.1"/>
    <property type="molecule type" value="Genomic_DNA"/>
</dbReference>
<evidence type="ECO:0000313" key="2">
    <source>
        <dbReference type="Proteomes" id="UP001430953"/>
    </source>
</evidence>
<comment type="caution">
    <text evidence="1">The sequence shown here is derived from an EMBL/GenBank/DDBJ whole genome shotgun (WGS) entry which is preliminary data.</text>
</comment>
<dbReference type="AlphaFoldDB" id="A0AAW2G784"/>
<dbReference type="Proteomes" id="UP001430953">
    <property type="component" value="Unassembled WGS sequence"/>
</dbReference>